<dbReference type="AlphaFoldDB" id="A0A084GFJ3"/>
<organism evidence="2 3">
    <name type="scientific">Pseudallescheria apiosperma</name>
    <name type="common">Scedosporium apiospermum</name>
    <dbReference type="NCBI Taxonomy" id="563466"/>
    <lineage>
        <taxon>Eukaryota</taxon>
        <taxon>Fungi</taxon>
        <taxon>Dikarya</taxon>
        <taxon>Ascomycota</taxon>
        <taxon>Pezizomycotina</taxon>
        <taxon>Sordariomycetes</taxon>
        <taxon>Hypocreomycetidae</taxon>
        <taxon>Microascales</taxon>
        <taxon>Microascaceae</taxon>
        <taxon>Scedosporium</taxon>
    </lineage>
</organism>
<dbReference type="InterPro" id="IPR025212">
    <property type="entry name" value="CAD_CENP-Q"/>
</dbReference>
<feature type="compositionally biased region" description="Basic residues" evidence="1">
    <location>
        <begin position="1"/>
        <end position="13"/>
    </location>
</feature>
<evidence type="ECO:0008006" key="4">
    <source>
        <dbReference type="Google" id="ProtNLM"/>
    </source>
</evidence>
<feature type="compositionally biased region" description="Basic and acidic residues" evidence="1">
    <location>
        <begin position="87"/>
        <end position="99"/>
    </location>
</feature>
<dbReference type="GO" id="GO:0003677">
    <property type="term" value="F:DNA binding"/>
    <property type="evidence" value="ECO:0007669"/>
    <property type="project" value="InterPro"/>
</dbReference>
<dbReference type="VEuPathDB" id="FungiDB:SAPIO_CDS0956"/>
<dbReference type="GeneID" id="27719108"/>
<sequence>MPPRTKGLKRKRAAPPTATPPNDASDPLQPSPHQPDTDEDEISGNPPVDELNEDAAEERPRKRGLPAKVVASTFSPAQKPKRKRGRPSKDAREAEGTGDDHDELEGDPAPEKKRRRGGRPSLGEVPIEEAQNKTIEEASEASRGKKEKKKQGRPSLSKQVEEETQTEAPRTQEPKKRGRPSLSRRTEEGTPAEASRAQEPRRRGRPSLPKRTEGEDENEYEEPQLDQPQKRGRPSRSKQAQDEVRPAKEPRKRGRPSLSKEAPADDIPPADEPKKRGRPRRSDVNEATPTQQPPDTAAPTDNEPPKRRGRKSTTSAQQQQEADTQPSPVSPSPERKAPRPKRKPYLYIAPKQREIPVSVISSKWSPLNPSSVELARQTLQLAERPVLQTYAPGPRRDAATAAIRIATKRVVNSISLGLPFPPASRYSVQLATRKKKSYNGKNKNKRKSAAADDGDGPDGREVELDLEAVISETEALEKRLEPLLHSIEILRAEEKRMDAVIERDTAELSTLSQNSRRELNLWRESLRKSAHPLLPERWDPDADGREKLVLARDGEGPLGEWVFANFPDSEVTALAAQLNNHLSSIRENIRSVDKLDGSIDESWGALRRALAGLLPPERYEAVLHGDGREK</sequence>
<feature type="compositionally biased region" description="Low complexity" evidence="1">
    <location>
        <begin position="287"/>
        <end position="301"/>
    </location>
</feature>
<feature type="region of interest" description="Disordered" evidence="1">
    <location>
        <begin position="1"/>
        <end position="349"/>
    </location>
</feature>
<feature type="compositionally biased region" description="Polar residues" evidence="1">
    <location>
        <begin position="312"/>
        <end position="327"/>
    </location>
</feature>
<dbReference type="RefSeq" id="XP_016645904.1">
    <property type="nucleotide sequence ID" value="XM_016783630.1"/>
</dbReference>
<evidence type="ECO:0000256" key="1">
    <source>
        <dbReference type="SAM" id="MobiDB-lite"/>
    </source>
</evidence>
<dbReference type="InterPro" id="IPR017956">
    <property type="entry name" value="AT_hook_DNA-bd_motif"/>
</dbReference>
<name>A0A084GFJ3_PSEDA</name>
<reference evidence="2 3" key="1">
    <citation type="journal article" date="2014" name="Genome Announc.">
        <title>Draft genome sequence of the pathogenic fungus Scedosporium apiospermum.</title>
        <authorList>
            <person name="Vandeputte P."/>
            <person name="Ghamrawi S."/>
            <person name="Rechenmann M."/>
            <person name="Iltis A."/>
            <person name="Giraud S."/>
            <person name="Fleury M."/>
            <person name="Thornton C."/>
            <person name="Delhaes L."/>
            <person name="Meyer W."/>
            <person name="Papon N."/>
            <person name="Bouchara J.P."/>
        </authorList>
    </citation>
    <scope>NUCLEOTIDE SEQUENCE [LARGE SCALE GENOMIC DNA]</scope>
    <source>
        <strain evidence="2 3">IHEM 14462</strain>
    </source>
</reference>
<evidence type="ECO:0000313" key="3">
    <source>
        <dbReference type="Proteomes" id="UP000028545"/>
    </source>
</evidence>
<evidence type="ECO:0000313" key="2">
    <source>
        <dbReference type="EMBL" id="KEZ46105.1"/>
    </source>
</evidence>
<gene>
    <name evidence="2" type="ORF">SAPIO_CDS0956</name>
</gene>
<keyword evidence="3" id="KW-1185">Reference proteome</keyword>
<comment type="caution">
    <text evidence="2">The sequence shown here is derived from an EMBL/GenBank/DDBJ whole genome shotgun (WGS) entry which is preliminary data.</text>
</comment>
<dbReference type="Proteomes" id="UP000028545">
    <property type="component" value="Unassembled WGS sequence"/>
</dbReference>
<dbReference type="HOGENOM" id="CLU_023691_0_0_1"/>
<feature type="compositionally biased region" description="Basic residues" evidence="1">
    <location>
        <begin position="432"/>
        <end position="448"/>
    </location>
</feature>
<dbReference type="SMART" id="SM00384">
    <property type="entry name" value="AT_hook"/>
    <property type="match status" value="8"/>
</dbReference>
<feature type="region of interest" description="Disordered" evidence="1">
    <location>
        <begin position="432"/>
        <end position="459"/>
    </location>
</feature>
<dbReference type="KEGG" id="sapo:SAPIO_CDS0956"/>
<dbReference type="OMA" id="STIESKW"/>
<dbReference type="Pfam" id="PF13094">
    <property type="entry name" value="CENP-Q"/>
    <property type="match status" value="1"/>
</dbReference>
<proteinExistence type="predicted"/>
<dbReference type="EMBL" id="JOWA01000044">
    <property type="protein sequence ID" value="KEZ46105.1"/>
    <property type="molecule type" value="Genomic_DNA"/>
</dbReference>
<feature type="compositionally biased region" description="Basic and acidic residues" evidence="1">
    <location>
        <begin position="239"/>
        <end position="249"/>
    </location>
</feature>
<protein>
    <recommendedName>
        <fullName evidence="4">Kinetochore protein fta7</fullName>
    </recommendedName>
</protein>
<dbReference type="PRINTS" id="PR00929">
    <property type="entry name" value="ATHOOK"/>
</dbReference>
<accession>A0A084GFJ3</accession>
<dbReference type="OrthoDB" id="2420947at2759"/>
<feature type="compositionally biased region" description="Acidic residues" evidence="1">
    <location>
        <begin position="214"/>
        <end position="224"/>
    </location>
</feature>
<feature type="compositionally biased region" description="Basic and acidic residues" evidence="1">
    <location>
        <begin position="130"/>
        <end position="144"/>
    </location>
</feature>